<comment type="caution">
    <text evidence="2">The sequence shown here is derived from an EMBL/GenBank/DDBJ whole genome shotgun (WGS) entry which is preliminary data.</text>
</comment>
<dbReference type="EMBL" id="BAABCE010000027">
    <property type="protein sequence ID" value="GAA3591352.1"/>
    <property type="molecule type" value="Genomic_DNA"/>
</dbReference>
<dbReference type="Proteomes" id="UP001500707">
    <property type="component" value="Unassembled WGS sequence"/>
</dbReference>
<keyword evidence="1" id="KW-1133">Transmembrane helix</keyword>
<name>A0ABP6YYV3_9ACTN</name>
<feature type="transmembrane region" description="Helical" evidence="1">
    <location>
        <begin position="17"/>
        <end position="34"/>
    </location>
</feature>
<evidence type="ECO:0000313" key="3">
    <source>
        <dbReference type="Proteomes" id="UP001500707"/>
    </source>
</evidence>
<proteinExistence type="predicted"/>
<organism evidence="2 3">
    <name type="scientific">Streptomyces osmaniensis</name>
    <dbReference type="NCBI Taxonomy" id="593134"/>
    <lineage>
        <taxon>Bacteria</taxon>
        <taxon>Bacillati</taxon>
        <taxon>Actinomycetota</taxon>
        <taxon>Actinomycetes</taxon>
        <taxon>Kitasatosporales</taxon>
        <taxon>Streptomycetaceae</taxon>
        <taxon>Streptomyces</taxon>
    </lineage>
</organism>
<sequence length="103" mass="11030">MAAPATLRRPRHDSTPVIAFVVVIVLILASLLVWQSAQAQDRLTGLRTGQTVGSAQRTDTQQLTCALWAVLRADTTRPVPADVRTAADKICSNVPTPTPSETP</sequence>
<dbReference type="RefSeq" id="WP_346186382.1">
    <property type="nucleotide sequence ID" value="NZ_BAABCE010000027.1"/>
</dbReference>
<keyword evidence="1" id="KW-0812">Transmembrane</keyword>
<keyword evidence="3" id="KW-1185">Reference proteome</keyword>
<accession>A0ABP6YYV3</accession>
<reference evidence="3" key="1">
    <citation type="journal article" date="2019" name="Int. J. Syst. Evol. Microbiol.">
        <title>The Global Catalogue of Microorganisms (GCM) 10K type strain sequencing project: providing services to taxonomists for standard genome sequencing and annotation.</title>
        <authorList>
            <consortium name="The Broad Institute Genomics Platform"/>
            <consortium name="The Broad Institute Genome Sequencing Center for Infectious Disease"/>
            <person name="Wu L."/>
            <person name="Ma J."/>
        </authorList>
    </citation>
    <scope>NUCLEOTIDE SEQUENCE [LARGE SCALE GENOMIC DNA]</scope>
    <source>
        <strain evidence="3">JCM 17656</strain>
    </source>
</reference>
<protein>
    <submittedName>
        <fullName evidence="2">Uncharacterized protein</fullName>
    </submittedName>
</protein>
<keyword evidence="1" id="KW-0472">Membrane</keyword>
<evidence type="ECO:0000313" key="2">
    <source>
        <dbReference type="EMBL" id="GAA3591352.1"/>
    </source>
</evidence>
<gene>
    <name evidence="2" type="ORF">GCM10022295_86260</name>
</gene>
<evidence type="ECO:0000256" key="1">
    <source>
        <dbReference type="SAM" id="Phobius"/>
    </source>
</evidence>